<accession>D1Z033</accession>
<dbReference type="Proteomes" id="UP000001882">
    <property type="component" value="Chromosome"/>
</dbReference>
<dbReference type="RefSeq" id="WP_012900729.1">
    <property type="nucleotide sequence ID" value="NC_013665.1"/>
</dbReference>
<evidence type="ECO:0008006" key="3">
    <source>
        <dbReference type="Google" id="ProtNLM"/>
    </source>
</evidence>
<dbReference type="eggNOG" id="arCOG04987">
    <property type="taxonomic scope" value="Archaea"/>
</dbReference>
<evidence type="ECO:0000313" key="1">
    <source>
        <dbReference type="EMBL" id="BAI62055.1"/>
    </source>
</evidence>
<dbReference type="InParanoid" id="D1Z033"/>
<keyword evidence="2" id="KW-1185">Reference proteome</keyword>
<reference evidence="1 2" key="2">
    <citation type="journal article" date="2008" name="Int. J. Syst. Evol. Microbiol.">
        <title>Methanocella paludicola gen. nov., sp. nov., a methane-producing archaeon, the first isolate of the lineage 'Rice Cluster I', and proposal of the new archaeal order Methanocellales ord. nov.</title>
        <authorList>
            <person name="Sakai S."/>
            <person name="Imachi H."/>
            <person name="Hanada S."/>
            <person name="Ohashi A."/>
            <person name="Harada H."/>
            <person name="Kamagata Y."/>
        </authorList>
    </citation>
    <scope>NUCLEOTIDE SEQUENCE [LARGE SCALE GENOMIC DNA]</scope>
    <source>
        <strain evidence="2">DSM 17711 / JCM 13418 / NBRC 101707 / SANAE</strain>
    </source>
</reference>
<dbReference type="Gene3D" id="2.60.120.380">
    <property type="match status" value="1"/>
</dbReference>
<dbReference type="OrthoDB" id="148333at2157"/>
<dbReference type="EMBL" id="AP011532">
    <property type="protein sequence ID" value="BAI62055.1"/>
    <property type="molecule type" value="Genomic_DNA"/>
</dbReference>
<sequence length="158" mass="17201">MLLKRSTILIVLLVLLVGLTATSASAANANANKKVSADLVFTPVETPQFSAASSQVYATAYSVYTIKFLQTNWHGKYIPSGCPGYYLDLNWGNSANSLRLRVYGADGRAWGPFYDNSDGRSDGRILFWVSSPSGTLAPGTYYHEVFGYCVSGTEDYTI</sequence>
<dbReference type="KEGG" id="mpd:MCP_1983"/>
<gene>
    <name evidence="1" type="ordered locus">MCP_1983</name>
</gene>
<dbReference type="GeneID" id="8682899"/>
<reference evidence="2" key="3">
    <citation type="journal article" date="2011" name="PLoS ONE">
        <title>Genome sequence of a mesophilic hydrogenotrophic methanogen Methanocella paludicola, the first cultivated representative of the order Methanocellales.</title>
        <authorList>
            <person name="Sakai S."/>
            <person name="Takaki Y."/>
            <person name="Shimamura S."/>
            <person name="Sekine M."/>
            <person name="Tajima T."/>
            <person name="Kosugi H."/>
            <person name="Ichikawa N."/>
            <person name="Tasumi E."/>
            <person name="Hiraki A.T."/>
            <person name="Shimizu A."/>
            <person name="Kato Y."/>
            <person name="Nishiko R."/>
            <person name="Mori K."/>
            <person name="Fujita N."/>
            <person name="Imachi H."/>
            <person name="Takai K."/>
        </authorList>
    </citation>
    <scope>NUCLEOTIDE SEQUENCE [LARGE SCALE GENOMIC DNA]</scope>
    <source>
        <strain evidence="2">DSM 17711 / JCM 13418 / NBRC 101707 / SANAE</strain>
    </source>
</reference>
<proteinExistence type="predicted"/>
<dbReference type="AlphaFoldDB" id="D1Z033"/>
<evidence type="ECO:0000313" key="2">
    <source>
        <dbReference type="Proteomes" id="UP000001882"/>
    </source>
</evidence>
<organism evidence="1 2">
    <name type="scientific">Methanocella paludicola (strain DSM 17711 / JCM 13418 / NBRC 101707 / SANAE)</name>
    <dbReference type="NCBI Taxonomy" id="304371"/>
    <lineage>
        <taxon>Archaea</taxon>
        <taxon>Methanobacteriati</taxon>
        <taxon>Methanobacteriota</taxon>
        <taxon>Stenosarchaea group</taxon>
        <taxon>Methanomicrobia</taxon>
        <taxon>Methanocellales</taxon>
        <taxon>Methanocellaceae</taxon>
        <taxon>Methanocella</taxon>
    </lineage>
</organism>
<protein>
    <recommendedName>
        <fullName evidence="3">Peptidase C-terminal archaeal/bacterial domain-containing protein</fullName>
    </recommendedName>
</protein>
<reference evidence="1 2" key="1">
    <citation type="journal article" date="2007" name="Appl. Environ. Microbiol.">
        <title>Isolation of key methanogens for global methane emission from rice paddy fields: a novel isolate affiliated with the clone cluster rice cluster I.</title>
        <authorList>
            <person name="Sakai S."/>
            <person name="Imachi H."/>
            <person name="Sekiguchi Y."/>
            <person name="Ohashi A."/>
            <person name="Harada H."/>
            <person name="Kamagata Y."/>
        </authorList>
    </citation>
    <scope>NUCLEOTIDE SEQUENCE [LARGE SCALE GENOMIC DNA]</scope>
    <source>
        <strain evidence="2">DSM 17711 / JCM 13418 / NBRC 101707 / SANAE</strain>
    </source>
</reference>
<name>D1Z033_METPS</name>